<keyword evidence="3" id="KW-0963">Cytoplasm</keyword>
<evidence type="ECO:0000256" key="3">
    <source>
        <dbReference type="ARBA" id="ARBA00022490"/>
    </source>
</evidence>
<dbReference type="SUPFAM" id="SSF54277">
    <property type="entry name" value="CAD &amp; PB1 domains"/>
    <property type="match status" value="1"/>
</dbReference>
<evidence type="ECO:0000256" key="8">
    <source>
        <dbReference type="ARBA" id="ARBA00053660"/>
    </source>
</evidence>
<dbReference type="Pfam" id="PF09230">
    <property type="entry name" value="DFF40"/>
    <property type="match status" value="1"/>
</dbReference>
<dbReference type="GO" id="GO:0016787">
    <property type="term" value="F:hydrolase activity"/>
    <property type="evidence" value="ECO:0007669"/>
    <property type="project" value="UniProtKB-KW"/>
</dbReference>
<dbReference type="SMART" id="SM00266">
    <property type="entry name" value="CAD"/>
    <property type="match status" value="1"/>
</dbReference>
<dbReference type="PROSITE" id="PS51135">
    <property type="entry name" value="CIDE_N"/>
    <property type="match status" value="1"/>
</dbReference>
<evidence type="ECO:0000256" key="2">
    <source>
        <dbReference type="ARBA" id="ARBA00004496"/>
    </source>
</evidence>
<keyword evidence="7" id="KW-0539">Nucleus</keyword>
<dbReference type="InterPro" id="IPR039729">
    <property type="entry name" value="DFF40"/>
</dbReference>
<dbReference type="InterPro" id="IPR015311">
    <property type="entry name" value="DFF40_C"/>
</dbReference>
<reference evidence="13" key="1">
    <citation type="submission" date="2025-08" db="UniProtKB">
        <authorList>
            <consortium name="Ensembl"/>
        </authorList>
    </citation>
    <scope>IDENTIFICATION</scope>
</reference>
<keyword evidence="6" id="KW-0378">Hydrolase</keyword>
<comment type="subunit">
    <text evidence="9">Heterodimer of DFFA and DFFB. Interacts with H1-1.</text>
</comment>
<evidence type="ECO:0000256" key="1">
    <source>
        <dbReference type="ARBA" id="ARBA00004123"/>
    </source>
</evidence>
<dbReference type="OrthoDB" id="9943677at2759"/>
<dbReference type="GO" id="GO:0004520">
    <property type="term" value="F:DNA endonuclease activity"/>
    <property type="evidence" value="ECO:0007669"/>
    <property type="project" value="InterPro"/>
</dbReference>
<evidence type="ECO:0000256" key="4">
    <source>
        <dbReference type="ARBA" id="ARBA00022703"/>
    </source>
</evidence>
<dbReference type="Pfam" id="PF02017">
    <property type="entry name" value="CIDE-N"/>
    <property type="match status" value="1"/>
</dbReference>
<dbReference type="InterPro" id="IPR044925">
    <property type="entry name" value="His-Me_finger_sf"/>
</dbReference>
<dbReference type="PANTHER" id="PTHR13067">
    <property type="entry name" value="CASPASE-ACTIVATED DNASE"/>
    <property type="match status" value="1"/>
</dbReference>
<dbReference type="AlphaFoldDB" id="A0A673C3G3"/>
<evidence type="ECO:0000256" key="6">
    <source>
        <dbReference type="ARBA" id="ARBA00022801"/>
    </source>
</evidence>
<dbReference type="GO" id="GO:0005634">
    <property type="term" value="C:nucleus"/>
    <property type="evidence" value="ECO:0007669"/>
    <property type="project" value="UniProtKB-SubCell"/>
</dbReference>
<dbReference type="InParanoid" id="A0A673C3G3"/>
<dbReference type="InterPro" id="IPR003508">
    <property type="entry name" value="CIDE-N_dom"/>
</dbReference>
<gene>
    <name evidence="13" type="primary">LOC115416270</name>
</gene>
<dbReference type="RefSeq" id="XP_029985877.1">
    <property type="nucleotide sequence ID" value="XM_030130017.1"/>
</dbReference>
<dbReference type="GeneID" id="115416270"/>
<dbReference type="SUPFAM" id="SSF54060">
    <property type="entry name" value="His-Me finger endonucleases"/>
    <property type="match status" value="1"/>
</dbReference>
<evidence type="ECO:0000256" key="7">
    <source>
        <dbReference type="ARBA" id="ARBA00023242"/>
    </source>
</evidence>
<dbReference type="Proteomes" id="UP000472271">
    <property type="component" value="Unassembled WGS sequence"/>
</dbReference>
<evidence type="ECO:0000313" key="14">
    <source>
        <dbReference type="Proteomes" id="UP000472271"/>
    </source>
</evidence>
<evidence type="ECO:0000256" key="9">
    <source>
        <dbReference type="ARBA" id="ARBA00064007"/>
    </source>
</evidence>
<evidence type="ECO:0000313" key="13">
    <source>
        <dbReference type="Ensembl" id="ENSSORP00005049886.1"/>
    </source>
</evidence>
<keyword evidence="4 11" id="KW-0053">Apoptosis</keyword>
<accession>A0A673C3G3</accession>
<sequence length="341" mass="39098">MYGLSDKNKPVKIRSCGENKKYGVAAQNVKELIKKGCKLLKIPLAGAHVCLYSDGTEVTEEYFQTLPDNTELVLLSRPQTWTGVVCDISQLLSTDPNADAVIAAARRLLAEQQSPKWRKILSDMVQNLEDRSEQESREEDQDWFRGVEARFKTKSAYMKYNCESRMRSYMKEVDNAAKAVEKAAVRAEFVKVLEQLAHMLKSAGYNGRYFDRTEKERHRLCTGEGWFTCQGPFDQAACLSLHSINPYSSRDSRVMFSMWNLDHRIEKKRAIIPALLGALQNHPSSDLNLDYFYRMLFTRDNLKLVQIVCHKKGAHNLLCDDQKIYKGNTKQKAGGKRRRLN</sequence>
<dbReference type="GO" id="GO:0006309">
    <property type="term" value="P:apoptotic DNA fragmentation"/>
    <property type="evidence" value="ECO:0007669"/>
    <property type="project" value="InterPro"/>
</dbReference>
<dbReference type="PANTHER" id="PTHR13067:SF2">
    <property type="entry name" value="CASPASE-ACTIVATED DNASE"/>
    <property type="match status" value="1"/>
</dbReference>
<name>A0A673C3G3_9TELE</name>
<protein>
    <recommendedName>
        <fullName evidence="10">DNA fragmentation factor subunit beta</fullName>
    </recommendedName>
</protein>
<reference evidence="13" key="2">
    <citation type="submission" date="2025-09" db="UniProtKB">
        <authorList>
            <consortium name="Ensembl"/>
        </authorList>
    </citation>
    <scope>IDENTIFICATION</scope>
</reference>
<evidence type="ECO:0000256" key="5">
    <source>
        <dbReference type="ARBA" id="ARBA00022722"/>
    </source>
</evidence>
<proteinExistence type="predicted"/>
<organism evidence="13 14">
    <name type="scientific">Sphaeramia orbicularis</name>
    <name type="common">orbiculate cardinalfish</name>
    <dbReference type="NCBI Taxonomy" id="375764"/>
    <lineage>
        <taxon>Eukaryota</taxon>
        <taxon>Metazoa</taxon>
        <taxon>Chordata</taxon>
        <taxon>Craniata</taxon>
        <taxon>Vertebrata</taxon>
        <taxon>Euteleostomi</taxon>
        <taxon>Actinopterygii</taxon>
        <taxon>Neopterygii</taxon>
        <taxon>Teleostei</taxon>
        <taxon>Neoteleostei</taxon>
        <taxon>Acanthomorphata</taxon>
        <taxon>Gobiaria</taxon>
        <taxon>Kurtiformes</taxon>
        <taxon>Apogonoidei</taxon>
        <taxon>Apogonidae</taxon>
        <taxon>Apogoninae</taxon>
        <taxon>Sphaeramia</taxon>
    </lineage>
</organism>
<dbReference type="Ensembl" id="ENSSORT00005051089.1">
    <property type="protein sequence ID" value="ENSSORP00005049886.1"/>
    <property type="gene ID" value="ENSSORG00005022640.1"/>
</dbReference>
<dbReference type="Gene3D" id="6.10.140.170">
    <property type="match status" value="1"/>
</dbReference>
<evidence type="ECO:0000256" key="11">
    <source>
        <dbReference type="PROSITE-ProRule" id="PRU00447"/>
    </source>
</evidence>
<dbReference type="FunFam" id="3.10.20.10:FF:000006">
    <property type="entry name" value="DNA fragmentation factor subunit beta"/>
    <property type="match status" value="1"/>
</dbReference>
<evidence type="ECO:0000256" key="10">
    <source>
        <dbReference type="ARBA" id="ARBA00069517"/>
    </source>
</evidence>
<keyword evidence="5" id="KW-0540">Nuclease</keyword>
<dbReference type="GO" id="GO:0005737">
    <property type="term" value="C:cytoplasm"/>
    <property type="evidence" value="ECO:0007669"/>
    <property type="project" value="UniProtKB-SubCell"/>
</dbReference>
<comment type="function">
    <text evidence="8">Nuclease that induces DNA fragmentation and chromatin condensation during apoptosis. Degrades naked DNA and induces apoptotic morphology.</text>
</comment>
<evidence type="ECO:0000259" key="12">
    <source>
        <dbReference type="PROSITE" id="PS51135"/>
    </source>
</evidence>
<feature type="domain" description="CIDE-N" evidence="12">
    <location>
        <begin position="7"/>
        <end position="83"/>
    </location>
</feature>
<keyword evidence="14" id="KW-1185">Reference proteome</keyword>
<dbReference type="Gene3D" id="3.10.20.10">
    <property type="match status" value="1"/>
</dbReference>
<comment type="subcellular location">
    <subcellularLocation>
        <location evidence="2">Cytoplasm</location>
    </subcellularLocation>
    <subcellularLocation>
        <location evidence="1">Nucleus</location>
    </subcellularLocation>
</comment>